<evidence type="ECO:0000256" key="1">
    <source>
        <dbReference type="ARBA" id="ARBA00023002"/>
    </source>
</evidence>
<organism evidence="3">
    <name type="scientific">Oryza punctata</name>
    <name type="common">Red rice</name>
    <dbReference type="NCBI Taxonomy" id="4537"/>
    <lineage>
        <taxon>Eukaryota</taxon>
        <taxon>Viridiplantae</taxon>
        <taxon>Streptophyta</taxon>
        <taxon>Embryophyta</taxon>
        <taxon>Tracheophyta</taxon>
        <taxon>Spermatophyta</taxon>
        <taxon>Magnoliopsida</taxon>
        <taxon>Liliopsida</taxon>
        <taxon>Poales</taxon>
        <taxon>Poaceae</taxon>
        <taxon>BOP clade</taxon>
        <taxon>Oryzoideae</taxon>
        <taxon>Oryzeae</taxon>
        <taxon>Oryzinae</taxon>
        <taxon>Oryza</taxon>
    </lineage>
</organism>
<dbReference type="PANTHER" id="PTHR10366:SF727">
    <property type="entry name" value="OS10G0477900 PROTEIN"/>
    <property type="match status" value="1"/>
</dbReference>
<accession>A0A0E0M8S5</accession>
<dbReference type="OMA" id="CEVIACM"/>
<dbReference type="eggNOG" id="KOG1502">
    <property type="taxonomic scope" value="Eukaryota"/>
</dbReference>
<dbReference type="EnsemblPlants" id="OPUNC10G11670.1">
    <property type="protein sequence ID" value="OPUNC10G11670.1"/>
    <property type="gene ID" value="OPUNC10G11670"/>
</dbReference>
<dbReference type="Gene3D" id="3.40.50.720">
    <property type="entry name" value="NAD(P)-binding Rossmann-like Domain"/>
    <property type="match status" value="1"/>
</dbReference>
<dbReference type="Proteomes" id="UP000026962">
    <property type="component" value="Chromosome 10"/>
</dbReference>
<proteinExistence type="predicted"/>
<dbReference type="HOGENOM" id="CLU_007383_9_4_1"/>
<dbReference type="InterPro" id="IPR050425">
    <property type="entry name" value="NAD(P)_dehydrat-like"/>
</dbReference>
<evidence type="ECO:0000259" key="2">
    <source>
        <dbReference type="Pfam" id="PF01370"/>
    </source>
</evidence>
<dbReference type="GO" id="GO:0016616">
    <property type="term" value="F:oxidoreductase activity, acting on the CH-OH group of donors, NAD or NADP as acceptor"/>
    <property type="evidence" value="ECO:0007669"/>
    <property type="project" value="TreeGrafter"/>
</dbReference>
<evidence type="ECO:0000313" key="3">
    <source>
        <dbReference type="EnsemblPlants" id="OPUNC10G11670.1"/>
    </source>
</evidence>
<name>A0A0E0M8S5_ORYPU</name>
<dbReference type="Pfam" id="PF01370">
    <property type="entry name" value="Epimerase"/>
    <property type="match status" value="1"/>
</dbReference>
<dbReference type="SUPFAM" id="SSF51735">
    <property type="entry name" value="NAD(P)-binding Rossmann-fold domains"/>
    <property type="match status" value="1"/>
</dbReference>
<dbReference type="AlphaFoldDB" id="A0A0E0M8S5"/>
<dbReference type="InterPro" id="IPR001509">
    <property type="entry name" value="Epimerase_deHydtase"/>
</dbReference>
<sequence length="254" mass="27395">MRGGKTVCVTGGSGYIASGLIKFLLEKGYAVNTTVRNPGPISLLPSISKYNINYKEKTFHFKDLHALGPLNIFRANLNEEGSFDEAITGCLFVFLVAAPVIVDSENLQEDITETNVRGTLNVMRSCARARATVKRVILTSSVNAVLYDGRTMQGDGHVSGGRVVMVRPRLPRNSAQLPSCKLVLHCEVIACMRCWMQAKAYGAGKVRSEKEVSRLARENAISLATVLPAVVVGAAPATKRFNSSALVLSLLAGR</sequence>
<dbReference type="InterPro" id="IPR036291">
    <property type="entry name" value="NAD(P)-bd_dom_sf"/>
</dbReference>
<feature type="domain" description="NAD-dependent epimerase/dehydratase" evidence="2">
    <location>
        <begin position="7"/>
        <end position="143"/>
    </location>
</feature>
<reference evidence="3" key="1">
    <citation type="submission" date="2015-04" db="UniProtKB">
        <authorList>
            <consortium name="EnsemblPlants"/>
        </authorList>
    </citation>
    <scope>IDENTIFICATION</scope>
</reference>
<keyword evidence="4" id="KW-1185">Reference proteome</keyword>
<dbReference type="STRING" id="4537.A0A0E0M8S5"/>
<evidence type="ECO:0000313" key="4">
    <source>
        <dbReference type="Proteomes" id="UP000026962"/>
    </source>
</evidence>
<dbReference type="PANTHER" id="PTHR10366">
    <property type="entry name" value="NAD DEPENDENT EPIMERASE/DEHYDRATASE"/>
    <property type="match status" value="1"/>
</dbReference>
<protein>
    <recommendedName>
        <fullName evidence="2">NAD-dependent epimerase/dehydratase domain-containing protein</fullName>
    </recommendedName>
</protein>
<dbReference type="Gramene" id="OPUNC10G11670.1">
    <property type="protein sequence ID" value="OPUNC10G11670.1"/>
    <property type="gene ID" value="OPUNC10G11670"/>
</dbReference>
<keyword evidence="1" id="KW-0560">Oxidoreductase</keyword>
<reference evidence="3" key="2">
    <citation type="submission" date="2018-05" db="EMBL/GenBank/DDBJ databases">
        <title>OpunRS2 (Oryza punctata Reference Sequence Version 2).</title>
        <authorList>
            <person name="Zhang J."/>
            <person name="Kudrna D."/>
            <person name="Lee S."/>
            <person name="Talag J."/>
            <person name="Welchert J."/>
            <person name="Wing R.A."/>
        </authorList>
    </citation>
    <scope>NUCLEOTIDE SEQUENCE [LARGE SCALE GENOMIC DNA]</scope>
</reference>